<name>A0A0E9Q1F7_ANGAN</name>
<evidence type="ECO:0000313" key="1">
    <source>
        <dbReference type="EMBL" id="JAH10327.1"/>
    </source>
</evidence>
<sequence length="87" mass="10005">MTTESQPLKHSFLYLLTQFQQTEFTNNFHNKAPNLGDFAFFPSSFSCLITSSQMLQSHKHCCPIGHLATPGNKNITYTSKIFYFLEH</sequence>
<reference evidence="1" key="1">
    <citation type="submission" date="2014-11" db="EMBL/GenBank/DDBJ databases">
        <authorList>
            <person name="Amaro Gonzalez C."/>
        </authorList>
    </citation>
    <scope>NUCLEOTIDE SEQUENCE</scope>
</reference>
<accession>A0A0E9Q1F7</accession>
<dbReference type="AlphaFoldDB" id="A0A0E9Q1F7"/>
<protein>
    <submittedName>
        <fullName evidence="1">Uncharacterized protein</fullName>
    </submittedName>
</protein>
<organism evidence="1">
    <name type="scientific">Anguilla anguilla</name>
    <name type="common">European freshwater eel</name>
    <name type="synonym">Muraena anguilla</name>
    <dbReference type="NCBI Taxonomy" id="7936"/>
    <lineage>
        <taxon>Eukaryota</taxon>
        <taxon>Metazoa</taxon>
        <taxon>Chordata</taxon>
        <taxon>Craniata</taxon>
        <taxon>Vertebrata</taxon>
        <taxon>Euteleostomi</taxon>
        <taxon>Actinopterygii</taxon>
        <taxon>Neopterygii</taxon>
        <taxon>Teleostei</taxon>
        <taxon>Anguilliformes</taxon>
        <taxon>Anguillidae</taxon>
        <taxon>Anguilla</taxon>
    </lineage>
</organism>
<proteinExistence type="predicted"/>
<reference evidence="1" key="2">
    <citation type="journal article" date="2015" name="Fish Shellfish Immunol.">
        <title>Early steps in the European eel (Anguilla anguilla)-Vibrio vulnificus interaction in the gills: Role of the RtxA13 toxin.</title>
        <authorList>
            <person name="Callol A."/>
            <person name="Pajuelo D."/>
            <person name="Ebbesson L."/>
            <person name="Teles M."/>
            <person name="MacKenzie S."/>
            <person name="Amaro C."/>
        </authorList>
    </citation>
    <scope>NUCLEOTIDE SEQUENCE</scope>
</reference>
<dbReference type="EMBL" id="GBXM01098250">
    <property type="protein sequence ID" value="JAH10327.1"/>
    <property type="molecule type" value="Transcribed_RNA"/>
</dbReference>